<dbReference type="RefSeq" id="XP_020301335.1">
    <property type="nucleotide sequence ID" value="XM_020448529.1"/>
</dbReference>
<keyword evidence="6" id="KW-0804">Transcription</keyword>
<dbReference type="SUPFAM" id="SSF57667">
    <property type="entry name" value="beta-beta-alpha zinc fingers"/>
    <property type="match status" value="1"/>
</dbReference>
<feature type="signal peptide" evidence="10">
    <location>
        <begin position="1"/>
        <end position="18"/>
    </location>
</feature>
<evidence type="ECO:0000313" key="12">
    <source>
        <dbReference type="EMBL" id="EFO16148.2"/>
    </source>
</evidence>
<keyword evidence="4" id="KW-0862">Zinc</keyword>
<evidence type="ECO:0000256" key="10">
    <source>
        <dbReference type="SAM" id="SignalP"/>
    </source>
</evidence>
<feature type="chain" id="PRO_5010309214" description="C2H2-type domain-containing protein" evidence="10">
    <location>
        <begin position="19"/>
        <end position="316"/>
    </location>
</feature>
<dbReference type="GO" id="GO:0005634">
    <property type="term" value="C:nucleus"/>
    <property type="evidence" value="ECO:0007669"/>
    <property type="project" value="UniProtKB-SubCell"/>
</dbReference>
<feature type="domain" description="C2H2-type" evidence="11">
    <location>
        <begin position="117"/>
        <end position="141"/>
    </location>
</feature>
<dbReference type="Gene3D" id="3.30.160.60">
    <property type="entry name" value="Classic Zinc Finger"/>
    <property type="match status" value="3"/>
</dbReference>
<dbReference type="PANTHER" id="PTHR46179:SF13">
    <property type="entry name" value="C2H2-TYPE DOMAIN-CONTAINING PROTEIN"/>
    <property type="match status" value="1"/>
</dbReference>
<feature type="compositionally biased region" description="Polar residues" evidence="9">
    <location>
        <begin position="256"/>
        <end position="266"/>
    </location>
</feature>
<keyword evidence="10" id="KW-0732">Signal</keyword>
<protein>
    <recommendedName>
        <fullName evidence="11">C2H2-type domain-containing protein</fullName>
    </recommendedName>
</protein>
<dbReference type="InterPro" id="IPR051061">
    <property type="entry name" value="Zinc_finger_trans_reg"/>
</dbReference>
<dbReference type="InParanoid" id="A0A1S0TLB8"/>
<gene>
    <name evidence="12" type="ORF">LOAG_12359</name>
</gene>
<evidence type="ECO:0000256" key="5">
    <source>
        <dbReference type="ARBA" id="ARBA00023015"/>
    </source>
</evidence>
<proteinExistence type="predicted"/>
<evidence type="ECO:0000256" key="3">
    <source>
        <dbReference type="ARBA" id="ARBA00022771"/>
    </source>
</evidence>
<evidence type="ECO:0000256" key="6">
    <source>
        <dbReference type="ARBA" id="ARBA00023163"/>
    </source>
</evidence>
<dbReference type="GO" id="GO:0006357">
    <property type="term" value="P:regulation of transcription by RNA polymerase II"/>
    <property type="evidence" value="ECO:0007669"/>
    <property type="project" value="TreeGrafter"/>
</dbReference>
<evidence type="ECO:0000256" key="1">
    <source>
        <dbReference type="ARBA" id="ARBA00004123"/>
    </source>
</evidence>
<dbReference type="SMART" id="SM00355">
    <property type="entry name" value="ZnF_C2H2"/>
    <property type="match status" value="7"/>
</dbReference>
<sequence length="316" mass="37104">MAYIIWFNLLLCIASVQNIPDVKKYGCPHADCNATMQDKDEYDKHFQTHDEPFRYQCKPPGCGKEFHKSYSFSRQKKSCQHKPRVGQKHKCHYCTATIQMGKEYSKHLQTHKEQGLYKCTWPTCGKKYRTAMALRQHYEKHQPKLLCEICGSFFSYMRALQKHKKRCHGVRDMEIYTCPHLDCNATMQGKGKYEKHFQTHKKPFRYQCKHLGCGKEYYIKSSFYSHKKSCQHKPQNPREGNPQLEHILADTRNHHTAGQSSASQQDHSNDEYPSEKFNILDYPDDDIFNYLNIPDDVVVNIEDINIDNSNGNIFEC</sequence>
<dbReference type="PANTHER" id="PTHR46179">
    <property type="entry name" value="ZINC FINGER PROTEIN"/>
    <property type="match status" value="1"/>
</dbReference>
<feature type="region of interest" description="Disordered" evidence="9">
    <location>
        <begin position="253"/>
        <end position="276"/>
    </location>
</feature>
<keyword evidence="5" id="KW-0805">Transcription regulation</keyword>
<feature type="domain" description="C2H2-type" evidence="11">
    <location>
        <begin position="145"/>
        <end position="168"/>
    </location>
</feature>
<dbReference type="GeneID" id="9949821"/>
<keyword evidence="7" id="KW-0539">Nucleus</keyword>
<organism evidence="12">
    <name type="scientific">Loa loa</name>
    <name type="common">Eye worm</name>
    <name type="synonym">Filaria loa</name>
    <dbReference type="NCBI Taxonomy" id="7209"/>
    <lineage>
        <taxon>Eukaryota</taxon>
        <taxon>Metazoa</taxon>
        <taxon>Ecdysozoa</taxon>
        <taxon>Nematoda</taxon>
        <taxon>Chromadorea</taxon>
        <taxon>Rhabditida</taxon>
        <taxon>Spirurina</taxon>
        <taxon>Spiruromorpha</taxon>
        <taxon>Filarioidea</taxon>
        <taxon>Onchocercidae</taxon>
        <taxon>Loa</taxon>
    </lineage>
</organism>
<evidence type="ECO:0000256" key="9">
    <source>
        <dbReference type="SAM" id="MobiDB-lite"/>
    </source>
</evidence>
<dbReference type="InterPro" id="IPR013087">
    <property type="entry name" value="Znf_C2H2_type"/>
</dbReference>
<reference evidence="12" key="1">
    <citation type="submission" date="2012-04" db="EMBL/GenBank/DDBJ databases">
        <title>The Genome Sequence of Loa loa.</title>
        <authorList>
            <consortium name="The Broad Institute Genome Sequencing Platform"/>
            <consortium name="Broad Institute Genome Sequencing Center for Infectious Disease"/>
            <person name="Nutman T.B."/>
            <person name="Fink D.L."/>
            <person name="Russ C."/>
            <person name="Young S."/>
            <person name="Zeng Q."/>
            <person name="Gargeya S."/>
            <person name="Alvarado L."/>
            <person name="Berlin A."/>
            <person name="Chapman S.B."/>
            <person name="Chen Z."/>
            <person name="Freedman E."/>
            <person name="Gellesch M."/>
            <person name="Goldberg J."/>
            <person name="Griggs A."/>
            <person name="Gujja S."/>
            <person name="Heilman E.R."/>
            <person name="Heiman D."/>
            <person name="Howarth C."/>
            <person name="Mehta T."/>
            <person name="Neiman D."/>
            <person name="Pearson M."/>
            <person name="Roberts A."/>
            <person name="Saif S."/>
            <person name="Shea T."/>
            <person name="Shenoy N."/>
            <person name="Sisk P."/>
            <person name="Stolte C."/>
            <person name="Sykes S."/>
            <person name="White J."/>
            <person name="Yandava C."/>
            <person name="Haas B."/>
            <person name="Henn M.R."/>
            <person name="Nusbaum C."/>
            <person name="Birren B."/>
        </authorList>
    </citation>
    <scope>NUCLEOTIDE SEQUENCE [LARGE SCALE GENOMIC DNA]</scope>
</reference>
<dbReference type="PROSITE" id="PS00028">
    <property type="entry name" value="ZINC_FINGER_C2H2_1"/>
    <property type="match status" value="4"/>
</dbReference>
<keyword evidence="2" id="KW-0479">Metal-binding</keyword>
<evidence type="ECO:0000256" key="2">
    <source>
        <dbReference type="ARBA" id="ARBA00022723"/>
    </source>
</evidence>
<dbReference type="EMBL" id="JH712442">
    <property type="protein sequence ID" value="EFO16148.2"/>
    <property type="molecule type" value="Genomic_DNA"/>
</dbReference>
<accession>A0A1S0TLB8</accession>
<dbReference type="InterPro" id="IPR036236">
    <property type="entry name" value="Znf_C2H2_sf"/>
</dbReference>
<dbReference type="GO" id="GO:0008270">
    <property type="term" value="F:zinc ion binding"/>
    <property type="evidence" value="ECO:0007669"/>
    <property type="project" value="UniProtKB-KW"/>
</dbReference>
<evidence type="ECO:0000256" key="8">
    <source>
        <dbReference type="PROSITE-ProRule" id="PRU00042"/>
    </source>
</evidence>
<keyword evidence="3 8" id="KW-0863">Zinc-finger</keyword>
<comment type="subcellular location">
    <subcellularLocation>
        <location evidence="1">Nucleus</location>
    </subcellularLocation>
</comment>
<dbReference type="OrthoDB" id="6502422at2759"/>
<dbReference type="KEGG" id="loa:LOAG_12359"/>
<dbReference type="PROSITE" id="PS50157">
    <property type="entry name" value="ZINC_FINGER_C2H2_2"/>
    <property type="match status" value="3"/>
</dbReference>
<evidence type="ECO:0000259" key="11">
    <source>
        <dbReference type="PROSITE" id="PS50157"/>
    </source>
</evidence>
<dbReference type="CTD" id="9949821"/>
<feature type="domain" description="C2H2-type" evidence="11">
    <location>
        <begin position="206"/>
        <end position="237"/>
    </location>
</feature>
<name>A0A1S0TLB8_LOALO</name>
<evidence type="ECO:0000256" key="7">
    <source>
        <dbReference type="ARBA" id="ARBA00023242"/>
    </source>
</evidence>
<evidence type="ECO:0000256" key="4">
    <source>
        <dbReference type="ARBA" id="ARBA00022833"/>
    </source>
</evidence>
<dbReference type="AlphaFoldDB" id="A0A1S0TLB8"/>